<accession>A0ABU8SA16</accession>
<keyword evidence="4" id="KW-1185">Reference proteome</keyword>
<name>A0ABU8SA16_9SPHN</name>
<sequence length="423" mass="48080">MSISKGPAHAPIFQRPECLDLTRPISYQNGHQWDAYARMRTDAPIFWHEQPEPYEPGFWVISRHAEISAVSKNPGLWSSANGSHLMSLGDPETMDTAIISAVVGNMVSMDPPEHTAYRRIATSEFTPRKISEYEQRIRTHCRETIDRIAAKGSCDFVLDVAQQLPLYTLSEIMGVPEEDRAQLIDWANMLTGYEDPEFKLPDEEFIGAMMQIFDYGRWAMRGRRDNPKNDLLSVIANSRIEDVELPDYVLDGFFLIMIVGGNETTRNTISGGLLALDQYPEQREALIMDPSLIPNAAEEMLRWVSPVVYFARRAKEDTVLSGQKIAAGEKVVMLYGSANRDESVFDDAERFDVRRRNAKEHLSFGVGQHFCLGSGFARLQIRVMYEELLRRLPDIRAAEAPRRMQSNFIMGIKNLPAVFTPER</sequence>
<dbReference type="SUPFAM" id="SSF48264">
    <property type="entry name" value="Cytochrome P450"/>
    <property type="match status" value="1"/>
</dbReference>
<evidence type="ECO:0000256" key="2">
    <source>
        <dbReference type="RuleBase" id="RU000461"/>
    </source>
</evidence>
<dbReference type="CDD" id="cd11033">
    <property type="entry name" value="CYP142-like"/>
    <property type="match status" value="1"/>
</dbReference>
<protein>
    <submittedName>
        <fullName evidence="3">Cytochrome P450</fullName>
    </submittedName>
</protein>
<keyword evidence="2" id="KW-0408">Iron</keyword>
<dbReference type="PANTHER" id="PTHR46696:SF4">
    <property type="entry name" value="BIOTIN BIOSYNTHESIS CYTOCHROME P450"/>
    <property type="match status" value="1"/>
</dbReference>
<keyword evidence="2" id="KW-0560">Oxidoreductase</keyword>
<dbReference type="PROSITE" id="PS00086">
    <property type="entry name" value="CYTOCHROME_P450"/>
    <property type="match status" value="1"/>
</dbReference>
<proteinExistence type="inferred from homology"/>
<gene>
    <name evidence="3" type="ORF">WG900_12845</name>
</gene>
<dbReference type="Gene3D" id="1.10.630.10">
    <property type="entry name" value="Cytochrome P450"/>
    <property type="match status" value="1"/>
</dbReference>
<comment type="caution">
    <text evidence="3">The sequence shown here is derived from an EMBL/GenBank/DDBJ whole genome shotgun (WGS) entry which is preliminary data.</text>
</comment>
<dbReference type="EMBL" id="JBBHJY010000006">
    <property type="protein sequence ID" value="MEJ6010803.1"/>
    <property type="molecule type" value="Genomic_DNA"/>
</dbReference>
<dbReference type="Pfam" id="PF00067">
    <property type="entry name" value="p450"/>
    <property type="match status" value="1"/>
</dbReference>
<comment type="similarity">
    <text evidence="1 2">Belongs to the cytochrome P450 family.</text>
</comment>
<evidence type="ECO:0000313" key="3">
    <source>
        <dbReference type="EMBL" id="MEJ6010803.1"/>
    </source>
</evidence>
<reference evidence="3 4" key="1">
    <citation type="submission" date="2024-03" db="EMBL/GenBank/DDBJ databases">
        <authorList>
            <person name="Jo J.-H."/>
        </authorList>
    </citation>
    <scope>NUCLEOTIDE SEQUENCE [LARGE SCALE GENOMIC DNA]</scope>
    <source>
        <strain evidence="3 4">AS3R-12</strain>
    </source>
</reference>
<dbReference type="InterPro" id="IPR001128">
    <property type="entry name" value="Cyt_P450"/>
</dbReference>
<dbReference type="InterPro" id="IPR017972">
    <property type="entry name" value="Cyt_P450_CS"/>
</dbReference>
<dbReference type="PANTHER" id="PTHR46696">
    <property type="entry name" value="P450, PUTATIVE (EUROFUNG)-RELATED"/>
    <property type="match status" value="1"/>
</dbReference>
<dbReference type="InterPro" id="IPR036396">
    <property type="entry name" value="Cyt_P450_sf"/>
</dbReference>
<evidence type="ECO:0000256" key="1">
    <source>
        <dbReference type="ARBA" id="ARBA00010617"/>
    </source>
</evidence>
<keyword evidence="2" id="KW-0479">Metal-binding</keyword>
<organism evidence="3 4">
    <name type="scientific">Novosphingobium aquae</name>
    <dbReference type="NCBI Taxonomy" id="3133435"/>
    <lineage>
        <taxon>Bacteria</taxon>
        <taxon>Pseudomonadati</taxon>
        <taxon>Pseudomonadota</taxon>
        <taxon>Alphaproteobacteria</taxon>
        <taxon>Sphingomonadales</taxon>
        <taxon>Sphingomonadaceae</taxon>
        <taxon>Novosphingobium</taxon>
    </lineage>
</organism>
<dbReference type="PRINTS" id="PR00359">
    <property type="entry name" value="BP450"/>
</dbReference>
<keyword evidence="2" id="KW-0349">Heme</keyword>
<dbReference type="Proteomes" id="UP001379235">
    <property type="component" value="Unassembled WGS sequence"/>
</dbReference>
<keyword evidence="2" id="KW-0503">Monooxygenase</keyword>
<dbReference type="InterPro" id="IPR002397">
    <property type="entry name" value="Cyt_P450_B"/>
</dbReference>
<dbReference type="RefSeq" id="WP_339967613.1">
    <property type="nucleotide sequence ID" value="NZ_JBBHJY010000006.1"/>
</dbReference>
<evidence type="ECO:0000313" key="4">
    <source>
        <dbReference type="Proteomes" id="UP001379235"/>
    </source>
</evidence>